<organism evidence="1 2">
    <name type="scientific">Pseudaquabacterium pictum</name>
    <dbReference type="NCBI Taxonomy" id="2315236"/>
    <lineage>
        <taxon>Bacteria</taxon>
        <taxon>Pseudomonadati</taxon>
        <taxon>Pseudomonadota</taxon>
        <taxon>Betaproteobacteria</taxon>
        <taxon>Burkholderiales</taxon>
        <taxon>Sphaerotilaceae</taxon>
        <taxon>Pseudaquabacterium</taxon>
    </lineage>
</organism>
<dbReference type="PANTHER" id="PTHR43737:SF1">
    <property type="entry name" value="DUF1501 DOMAIN-CONTAINING PROTEIN"/>
    <property type="match status" value="1"/>
</dbReference>
<dbReference type="Proteomes" id="UP000301751">
    <property type="component" value="Unassembled WGS sequence"/>
</dbReference>
<dbReference type="AlphaFoldDB" id="A0A480B260"/>
<dbReference type="InterPro" id="IPR010869">
    <property type="entry name" value="DUF1501"/>
</dbReference>
<dbReference type="OrthoDB" id="9779968at2"/>
<protein>
    <recommendedName>
        <fullName evidence="3">Tat pathway signal protein</fullName>
    </recommendedName>
</protein>
<dbReference type="PROSITE" id="PS51318">
    <property type="entry name" value="TAT"/>
    <property type="match status" value="1"/>
</dbReference>
<proteinExistence type="predicted"/>
<evidence type="ECO:0008006" key="3">
    <source>
        <dbReference type="Google" id="ProtNLM"/>
    </source>
</evidence>
<keyword evidence="2" id="KW-1185">Reference proteome</keyword>
<dbReference type="InterPro" id="IPR006311">
    <property type="entry name" value="TAT_signal"/>
</dbReference>
<comment type="caution">
    <text evidence="1">The sequence shown here is derived from an EMBL/GenBank/DDBJ whole genome shotgun (WGS) entry which is preliminary data.</text>
</comment>
<evidence type="ECO:0000313" key="2">
    <source>
        <dbReference type="Proteomes" id="UP000301751"/>
    </source>
</evidence>
<gene>
    <name evidence="1" type="ORF">AQPW35_41790</name>
</gene>
<evidence type="ECO:0000313" key="1">
    <source>
        <dbReference type="EMBL" id="GCL65098.1"/>
    </source>
</evidence>
<accession>A0A480B260</accession>
<dbReference type="RefSeq" id="WP_137734816.1">
    <property type="nucleotide sequence ID" value="NZ_BJCL01000013.1"/>
</dbReference>
<name>A0A480B260_9BURK</name>
<reference evidence="2" key="1">
    <citation type="submission" date="2019-03" db="EMBL/GenBank/DDBJ databases">
        <title>Aquabacterium pictum sp.nov., the first bacteriochlorophyll a-containing freshwater bacterium in the genus Aquabacterium of the class Betaproteobacteria.</title>
        <authorList>
            <person name="Hirose S."/>
            <person name="Tank M."/>
            <person name="Hara E."/>
            <person name="Tamaki H."/>
            <person name="Takaichi S."/>
            <person name="Haruta S."/>
            <person name="Hanada S."/>
        </authorList>
    </citation>
    <scope>NUCLEOTIDE SEQUENCE [LARGE SCALE GENOMIC DNA]</scope>
    <source>
        <strain evidence="2">W35</strain>
    </source>
</reference>
<dbReference type="EMBL" id="BJCL01000013">
    <property type="protein sequence ID" value="GCL65098.1"/>
    <property type="molecule type" value="Genomic_DNA"/>
</dbReference>
<dbReference type="PANTHER" id="PTHR43737">
    <property type="entry name" value="BLL7424 PROTEIN"/>
    <property type="match status" value="1"/>
</dbReference>
<dbReference type="Pfam" id="PF07394">
    <property type="entry name" value="DUF1501"/>
    <property type="match status" value="1"/>
</dbReference>
<sequence>MTANRRAFFRASAGLAAAAAAPLGPRLHLPLAMGLAGIGALASQRAQAAGIHDGYKALVCLYMAGGSDSHNWLLPTDDSNRASYASARGELAWPTARVQDIGNGGQASGRSFGMPVELGPLRNWYQQGKLAWLANVGTLVRPVTKADFQAGVGLPAKLFSHNDQAATWQSLQPEGAPTGWGGRMGDILMAANAQPVFTAVSASGNAVFLSGSRVTQYQVGTNGPVMINGAQDGWRAGSSAVPGELRKLLAGSGANAFEAEYLRVVQRSLATSGTLQAALTAGPALDLPTTAITLPAGTPLALHNDALARQLRIVARMIAAGPAMGMKRQVFMVSVGGFDSHSFQMRDQPLLMGRVAHAVDWFMQTLQAQGQLNNVVLFSASDFGRGLASNGDGCDHGWGGHHFVAGGGVKGGRIHGTMAVTALGTADDLGAGRLLPSTAVTQYAASLGGWMGLGASDLAAALPNLGTFGAAPALA</sequence>